<reference evidence="3 4" key="1">
    <citation type="submission" date="2017-06" db="EMBL/GenBank/DDBJ databases">
        <title>Evolution towards high GC content and high-temperature stress adaptation in endophytic Pseudomonas oryzihabitans impacted its plant-growth promoting traits.</title>
        <authorList>
            <person name="Nascimento F.X."/>
        </authorList>
    </citation>
    <scope>NUCLEOTIDE SEQUENCE [LARGE SCALE GENOMIC DNA]</scope>
    <source>
        <strain evidence="3 4">MS8</strain>
    </source>
</reference>
<feature type="region of interest" description="Disordered" evidence="1">
    <location>
        <begin position="89"/>
        <end position="110"/>
    </location>
</feature>
<name>A0A2Z5AA33_9PSED</name>
<dbReference type="AlphaFoldDB" id="A0A2Z5AA33"/>
<sequence>MPMKDRTRTVLFAATLLLPGLAVAADGGCAAKRLTLERQIAQAQAQGDAGRLAGLRRALAAVQAHCTDAGLRQQRLDVIQARSREVAERERDLRSAQAKGNAEKIQARSRKLAEARRELEEARARANR</sequence>
<protein>
    <recommendedName>
        <fullName evidence="5">DUF1090 domain-containing protein</fullName>
    </recommendedName>
</protein>
<dbReference type="InterPro" id="IPR009468">
    <property type="entry name" value="DUF1090"/>
</dbReference>
<gene>
    <name evidence="3" type="ORF">CE139_10210</name>
</gene>
<accession>A0A2Z5AA33</accession>
<evidence type="ECO:0008006" key="5">
    <source>
        <dbReference type="Google" id="ProtNLM"/>
    </source>
</evidence>
<keyword evidence="2" id="KW-0732">Signal</keyword>
<feature type="signal peptide" evidence="2">
    <location>
        <begin position="1"/>
        <end position="24"/>
    </location>
</feature>
<evidence type="ECO:0000256" key="2">
    <source>
        <dbReference type="SAM" id="SignalP"/>
    </source>
</evidence>
<dbReference type="Pfam" id="PF06476">
    <property type="entry name" value="DUF1090"/>
    <property type="match status" value="1"/>
</dbReference>
<proteinExistence type="predicted"/>
<dbReference type="Proteomes" id="UP000250579">
    <property type="component" value="Chromosome"/>
</dbReference>
<feature type="chain" id="PRO_5016258423" description="DUF1090 domain-containing protein" evidence="2">
    <location>
        <begin position="25"/>
        <end position="128"/>
    </location>
</feature>
<evidence type="ECO:0000313" key="4">
    <source>
        <dbReference type="Proteomes" id="UP000250579"/>
    </source>
</evidence>
<feature type="compositionally biased region" description="Basic and acidic residues" evidence="1">
    <location>
        <begin position="101"/>
        <end position="110"/>
    </location>
</feature>
<organism evidence="3 4">
    <name type="scientific">Pseudomonas oryzihabitans</name>
    <dbReference type="NCBI Taxonomy" id="47885"/>
    <lineage>
        <taxon>Bacteria</taxon>
        <taxon>Pseudomonadati</taxon>
        <taxon>Pseudomonadota</taxon>
        <taxon>Gammaproteobacteria</taxon>
        <taxon>Pseudomonadales</taxon>
        <taxon>Pseudomonadaceae</taxon>
        <taxon>Pseudomonas</taxon>
    </lineage>
</organism>
<evidence type="ECO:0000313" key="3">
    <source>
        <dbReference type="EMBL" id="AXA66181.1"/>
    </source>
</evidence>
<dbReference type="EMBL" id="CP022198">
    <property type="protein sequence ID" value="AXA66181.1"/>
    <property type="molecule type" value="Genomic_DNA"/>
</dbReference>
<evidence type="ECO:0000256" key="1">
    <source>
        <dbReference type="SAM" id="MobiDB-lite"/>
    </source>
</evidence>